<evidence type="ECO:0000313" key="2">
    <source>
        <dbReference type="EMBL" id="CAH2230713.1"/>
    </source>
</evidence>
<gene>
    <name evidence="2" type="primary">jg12015</name>
    <name evidence="2" type="ORF">PAEG_LOCUS9897</name>
</gene>
<dbReference type="AlphaFoldDB" id="A0A8S4R882"/>
<evidence type="ECO:0000313" key="3">
    <source>
        <dbReference type="Proteomes" id="UP000838756"/>
    </source>
</evidence>
<keyword evidence="3" id="KW-1185">Reference proteome</keyword>
<comment type="caution">
    <text evidence="2">The sequence shown here is derived from an EMBL/GenBank/DDBJ whole genome shotgun (WGS) entry which is preliminary data.</text>
</comment>
<protein>
    <submittedName>
        <fullName evidence="2">Jg12015 protein</fullName>
    </submittedName>
</protein>
<evidence type="ECO:0000256" key="1">
    <source>
        <dbReference type="SAM" id="Phobius"/>
    </source>
</evidence>
<dbReference type="OrthoDB" id="7131227at2759"/>
<sequence length="126" mass="13897">MDRKEQLKFFCMVLSMATLVEYSFGMFTLPSWSLKREKKAKPVYKQPHNTKYNGGTAESETVGLAKEDINTNGLNSETEVAELTPGPITVGLSSEVKYSGQPGGSLRLNKPGLNSVQVFELFSQES</sequence>
<organism evidence="2 3">
    <name type="scientific">Pararge aegeria aegeria</name>
    <dbReference type="NCBI Taxonomy" id="348720"/>
    <lineage>
        <taxon>Eukaryota</taxon>
        <taxon>Metazoa</taxon>
        <taxon>Ecdysozoa</taxon>
        <taxon>Arthropoda</taxon>
        <taxon>Hexapoda</taxon>
        <taxon>Insecta</taxon>
        <taxon>Pterygota</taxon>
        <taxon>Neoptera</taxon>
        <taxon>Endopterygota</taxon>
        <taxon>Lepidoptera</taxon>
        <taxon>Glossata</taxon>
        <taxon>Ditrysia</taxon>
        <taxon>Papilionoidea</taxon>
        <taxon>Nymphalidae</taxon>
        <taxon>Satyrinae</taxon>
        <taxon>Satyrini</taxon>
        <taxon>Parargina</taxon>
        <taxon>Pararge</taxon>
    </lineage>
</organism>
<dbReference type="Proteomes" id="UP000838756">
    <property type="component" value="Unassembled WGS sequence"/>
</dbReference>
<reference evidence="2" key="1">
    <citation type="submission" date="2022-03" db="EMBL/GenBank/DDBJ databases">
        <authorList>
            <person name="Lindestad O."/>
        </authorList>
    </citation>
    <scope>NUCLEOTIDE SEQUENCE</scope>
</reference>
<keyword evidence="1" id="KW-0812">Transmembrane</keyword>
<dbReference type="EMBL" id="CAKXAJ010024825">
    <property type="protein sequence ID" value="CAH2230713.1"/>
    <property type="molecule type" value="Genomic_DNA"/>
</dbReference>
<keyword evidence="1" id="KW-0472">Membrane</keyword>
<accession>A0A8S4R882</accession>
<name>A0A8S4R882_9NEOP</name>
<proteinExistence type="predicted"/>
<feature type="transmembrane region" description="Helical" evidence="1">
    <location>
        <begin position="6"/>
        <end position="29"/>
    </location>
</feature>
<keyword evidence="1" id="KW-1133">Transmembrane helix</keyword>